<reference evidence="2 3" key="1">
    <citation type="submission" date="2019-02" db="EMBL/GenBank/DDBJ databases">
        <title>Deep-cultivation of Planctomycetes and their phenomic and genomic characterization uncovers novel biology.</title>
        <authorList>
            <person name="Wiegand S."/>
            <person name="Jogler M."/>
            <person name="Boedeker C."/>
            <person name="Pinto D."/>
            <person name="Vollmers J."/>
            <person name="Rivas-Marin E."/>
            <person name="Kohn T."/>
            <person name="Peeters S.H."/>
            <person name="Heuer A."/>
            <person name="Rast P."/>
            <person name="Oberbeckmann S."/>
            <person name="Bunk B."/>
            <person name="Jeske O."/>
            <person name="Meyerdierks A."/>
            <person name="Storesund J.E."/>
            <person name="Kallscheuer N."/>
            <person name="Luecker S."/>
            <person name="Lage O.M."/>
            <person name="Pohl T."/>
            <person name="Merkel B.J."/>
            <person name="Hornburger P."/>
            <person name="Mueller R.-W."/>
            <person name="Bruemmer F."/>
            <person name="Labrenz M."/>
            <person name="Spormann A.M."/>
            <person name="Op den Camp H."/>
            <person name="Overmann J."/>
            <person name="Amann R."/>
            <person name="Jetten M.S.M."/>
            <person name="Mascher T."/>
            <person name="Medema M.H."/>
            <person name="Devos D.P."/>
            <person name="Kaster A.-K."/>
            <person name="Ovreas L."/>
            <person name="Rohde M."/>
            <person name="Galperin M.Y."/>
            <person name="Jogler C."/>
        </authorList>
    </citation>
    <scope>NUCLEOTIDE SEQUENCE [LARGE SCALE GENOMIC DNA]</scope>
    <source>
        <strain evidence="2 3">Spa11</strain>
    </source>
</reference>
<dbReference type="KEGG" id="bmei:Spa11_36170"/>
<keyword evidence="3" id="KW-1185">Reference proteome</keyword>
<gene>
    <name evidence="2" type="ORF">Spa11_36170</name>
</gene>
<sequence>MANDNQPRHAPQRGAYEPHAHHDMAEHDAAAAFVLTNHEPKRKQAAFCSAPATQRKLLDGLDCLPGQHDLF</sequence>
<dbReference type="RefSeq" id="WP_145114641.1">
    <property type="nucleotide sequence ID" value="NZ_CP036349.1"/>
</dbReference>
<organism evidence="2 3">
    <name type="scientific">Botrimarina mediterranea</name>
    <dbReference type="NCBI Taxonomy" id="2528022"/>
    <lineage>
        <taxon>Bacteria</taxon>
        <taxon>Pseudomonadati</taxon>
        <taxon>Planctomycetota</taxon>
        <taxon>Planctomycetia</taxon>
        <taxon>Pirellulales</taxon>
        <taxon>Lacipirellulaceae</taxon>
        <taxon>Botrimarina</taxon>
    </lineage>
</organism>
<proteinExistence type="predicted"/>
<feature type="compositionally biased region" description="Basic and acidic residues" evidence="1">
    <location>
        <begin position="16"/>
        <end position="29"/>
    </location>
</feature>
<evidence type="ECO:0000313" key="2">
    <source>
        <dbReference type="EMBL" id="QDV75400.1"/>
    </source>
</evidence>
<feature type="region of interest" description="Disordered" evidence="1">
    <location>
        <begin position="1"/>
        <end position="36"/>
    </location>
</feature>
<dbReference type="EMBL" id="CP036349">
    <property type="protein sequence ID" value="QDV75400.1"/>
    <property type="molecule type" value="Genomic_DNA"/>
</dbReference>
<evidence type="ECO:0000313" key="3">
    <source>
        <dbReference type="Proteomes" id="UP000316426"/>
    </source>
</evidence>
<name>A0A518KC76_9BACT</name>
<protein>
    <submittedName>
        <fullName evidence="2">Uncharacterized protein</fullName>
    </submittedName>
</protein>
<dbReference type="AlphaFoldDB" id="A0A518KC76"/>
<evidence type="ECO:0000256" key="1">
    <source>
        <dbReference type="SAM" id="MobiDB-lite"/>
    </source>
</evidence>
<accession>A0A518KC76</accession>
<dbReference type="Proteomes" id="UP000316426">
    <property type="component" value="Chromosome"/>
</dbReference>